<name>A0A3D9BC56_9FLAO</name>
<reference evidence="1 2" key="1">
    <citation type="journal article" date="2004" name="Emerg. Infect. Dis.">
        <title>Amoebae-resisting bacteria isolated from human nasal swabs by amoebal coculture.</title>
        <authorList>
            <person name="Greub G."/>
            <person name="La Scola B."/>
            <person name="Raoult D."/>
        </authorList>
    </citation>
    <scope>NUCLEOTIDE SEQUENCE [LARGE SCALE GENOMIC DNA]</scope>
    <source>
        <strain evidence="1 2">CCUG 51329</strain>
    </source>
</reference>
<keyword evidence="2" id="KW-1185">Reference proteome</keyword>
<accession>A0A3D9BC56</accession>
<dbReference type="EMBL" id="QNVU01000011">
    <property type="protein sequence ID" value="REC51140.1"/>
    <property type="molecule type" value="Genomic_DNA"/>
</dbReference>
<sequence length="25" mass="2860">MLNCGKPYRTETATFCPKCGNKRKI</sequence>
<dbReference type="InterPro" id="IPR036283">
    <property type="entry name" value="NOB1_Zf-like_sf"/>
</dbReference>
<organism evidence="1 2">
    <name type="scientific">Candidatus Chryseobacterium massiliense</name>
    <dbReference type="NCBI Taxonomy" id="204089"/>
    <lineage>
        <taxon>Bacteria</taxon>
        <taxon>Pseudomonadati</taxon>
        <taxon>Bacteroidota</taxon>
        <taxon>Flavobacteriia</taxon>
        <taxon>Flavobacteriales</taxon>
        <taxon>Weeksellaceae</taxon>
        <taxon>Chryseobacterium group</taxon>
        <taxon>Chryseobacterium</taxon>
    </lineage>
</organism>
<gene>
    <name evidence="1" type="ORF">DRF68_07390</name>
</gene>
<dbReference type="AlphaFoldDB" id="A0A3D9BC56"/>
<evidence type="ECO:0000313" key="2">
    <source>
        <dbReference type="Proteomes" id="UP000256924"/>
    </source>
</evidence>
<evidence type="ECO:0000313" key="1">
    <source>
        <dbReference type="EMBL" id="REC51140.1"/>
    </source>
</evidence>
<proteinExistence type="predicted"/>
<dbReference type="SUPFAM" id="SSF144206">
    <property type="entry name" value="NOB1 zinc finger-like"/>
    <property type="match status" value="1"/>
</dbReference>
<protein>
    <submittedName>
        <fullName evidence="1">Uncharacterized protein</fullName>
    </submittedName>
</protein>
<dbReference type="Proteomes" id="UP000256924">
    <property type="component" value="Unassembled WGS sequence"/>
</dbReference>
<dbReference type="RefSeq" id="WP_116098073.1">
    <property type="nucleotide sequence ID" value="NZ_QNVU01000011.1"/>
</dbReference>
<comment type="caution">
    <text evidence="1">The sequence shown here is derived from an EMBL/GenBank/DDBJ whole genome shotgun (WGS) entry which is preliminary data.</text>
</comment>